<dbReference type="AlphaFoldDB" id="A0A1J1J4R4"/>
<proteinExistence type="predicted"/>
<evidence type="ECO:0000313" key="2">
    <source>
        <dbReference type="Proteomes" id="UP000183832"/>
    </source>
</evidence>
<protein>
    <submittedName>
        <fullName evidence="1">CLUMA_CG019836, isoform A</fullName>
    </submittedName>
</protein>
<organism evidence="1 2">
    <name type="scientific">Clunio marinus</name>
    <dbReference type="NCBI Taxonomy" id="568069"/>
    <lineage>
        <taxon>Eukaryota</taxon>
        <taxon>Metazoa</taxon>
        <taxon>Ecdysozoa</taxon>
        <taxon>Arthropoda</taxon>
        <taxon>Hexapoda</taxon>
        <taxon>Insecta</taxon>
        <taxon>Pterygota</taxon>
        <taxon>Neoptera</taxon>
        <taxon>Endopterygota</taxon>
        <taxon>Diptera</taxon>
        <taxon>Nematocera</taxon>
        <taxon>Chironomoidea</taxon>
        <taxon>Chironomidae</taxon>
        <taxon>Clunio</taxon>
    </lineage>
</organism>
<name>A0A1J1J4R4_9DIPT</name>
<gene>
    <name evidence="1" type="ORF">CLUMA_CG019836</name>
</gene>
<sequence length="110" mass="12906">MNIDEAHLLFDDKKGHERKSLKINLLNLMVVVKEEAISEMRREFDQENDFVSTKQCECRNGNQFCGESSIISEEKVFYFLFFIFLIVMSKASNKSGSDFKSDCREYINEQ</sequence>
<accession>A0A1J1J4R4</accession>
<dbReference type="Proteomes" id="UP000183832">
    <property type="component" value="Unassembled WGS sequence"/>
</dbReference>
<dbReference type="EMBL" id="CVRI01000067">
    <property type="protein sequence ID" value="CRL06454.1"/>
    <property type="molecule type" value="Genomic_DNA"/>
</dbReference>
<evidence type="ECO:0000313" key="1">
    <source>
        <dbReference type="EMBL" id="CRL06454.1"/>
    </source>
</evidence>
<keyword evidence="2" id="KW-1185">Reference proteome</keyword>
<reference evidence="1 2" key="1">
    <citation type="submission" date="2015-04" db="EMBL/GenBank/DDBJ databases">
        <authorList>
            <person name="Syromyatnikov M.Y."/>
            <person name="Popov V.N."/>
        </authorList>
    </citation>
    <scope>NUCLEOTIDE SEQUENCE [LARGE SCALE GENOMIC DNA]</scope>
</reference>